<dbReference type="Pfam" id="PF02845">
    <property type="entry name" value="CUE"/>
    <property type="match status" value="1"/>
</dbReference>
<feature type="region of interest" description="Disordered" evidence="1">
    <location>
        <begin position="678"/>
        <end position="708"/>
    </location>
</feature>
<evidence type="ECO:0000259" key="2">
    <source>
        <dbReference type="PROSITE" id="PS51140"/>
    </source>
</evidence>
<dbReference type="GO" id="GO:0043130">
    <property type="term" value="F:ubiquitin binding"/>
    <property type="evidence" value="ECO:0007669"/>
    <property type="project" value="InterPro"/>
</dbReference>
<keyword evidence="4" id="KW-1185">Reference proteome</keyword>
<accession>A0A7J7L8Z0</accession>
<feature type="compositionally biased region" description="Polar residues" evidence="1">
    <location>
        <begin position="31"/>
        <end position="40"/>
    </location>
</feature>
<dbReference type="InterPro" id="IPR052586">
    <property type="entry name" value="ASCC2"/>
</dbReference>
<reference evidence="3 4" key="1">
    <citation type="journal article" date="2020" name="IScience">
        <title>Genome Sequencing of the Endangered Kingdonia uniflora (Circaeasteraceae, Ranunculales) Reveals Potential Mechanisms of Evolutionary Specialization.</title>
        <authorList>
            <person name="Sun Y."/>
            <person name="Deng T."/>
            <person name="Zhang A."/>
            <person name="Moore M.J."/>
            <person name="Landis J.B."/>
            <person name="Lin N."/>
            <person name="Zhang H."/>
            <person name="Zhang X."/>
            <person name="Huang J."/>
            <person name="Zhang X."/>
            <person name="Sun H."/>
            <person name="Wang H."/>
        </authorList>
    </citation>
    <scope>NUCLEOTIDE SEQUENCE [LARGE SCALE GENOMIC DNA]</scope>
    <source>
        <strain evidence="3">TB1705</strain>
        <tissue evidence="3">Leaf</tissue>
    </source>
</reference>
<gene>
    <name evidence="3" type="ORF">GIB67_010765</name>
</gene>
<feature type="region of interest" description="Disordered" evidence="1">
    <location>
        <begin position="1"/>
        <end position="64"/>
    </location>
</feature>
<dbReference type="OrthoDB" id="5577209at2759"/>
<dbReference type="SMART" id="SM00546">
    <property type="entry name" value="CUE"/>
    <property type="match status" value="1"/>
</dbReference>
<evidence type="ECO:0000313" key="4">
    <source>
        <dbReference type="Proteomes" id="UP000541444"/>
    </source>
</evidence>
<dbReference type="EMBL" id="JACGCM010002535">
    <property type="protein sequence ID" value="KAF6139039.1"/>
    <property type="molecule type" value="Genomic_DNA"/>
</dbReference>
<dbReference type="Gene3D" id="1.10.8.10">
    <property type="entry name" value="DNA helicase RuvA subunit, C-terminal domain"/>
    <property type="match status" value="1"/>
</dbReference>
<dbReference type="Proteomes" id="UP000541444">
    <property type="component" value="Unassembled WGS sequence"/>
</dbReference>
<dbReference type="InterPro" id="IPR003892">
    <property type="entry name" value="CUE"/>
</dbReference>
<feature type="domain" description="CUE" evidence="2">
    <location>
        <begin position="516"/>
        <end position="559"/>
    </location>
</feature>
<name>A0A7J7L8Z0_9MAGN</name>
<dbReference type="PROSITE" id="PS51140">
    <property type="entry name" value="CUE"/>
    <property type="match status" value="1"/>
</dbReference>
<feature type="region of interest" description="Disordered" evidence="1">
    <location>
        <begin position="767"/>
        <end position="820"/>
    </location>
</feature>
<sequence length="820" mass="90574">MSSRSTNNNNRKKFNNNNQTQQSQKRYIPKTHNSSPTPNLTTSLRDSSSSSIRVSPTTEKPHGKFVNYLPQDEAVATGFGVENGALDPIESQRVVDLLNLELLKLLKLKPKDFWREVAGDTSLHAFLNSFLQFRRRWYDFPHHGSHGTVAGVIVGDLELNRRILLMIYRISSNRDPGARANESLSAKDHGDNCPYFSNSFLLVIALLKETKLLDLPKLLDICAIYGHKNEELTRLLVINAIKVQPAIHENLSAVVSHFLNIVYTMDQRCNSSIETLFSSEDSQNGGNRALHVLDFLNDAIASLDAFVNAYKPAAVYFSCPVQVSYGNGELLGTLAKVHDLLLPSLQQGLAHILTTQLDEVQKSYGGTLPDIAISFKILSMRIVNFCWKLLDLCYLGSEVFEEGSPPLLMASKMFPANVEDPVVRGDILVQTFRGVNEETSRQGKEKYSSGTFLQSLEKNLNVSSRLHELRGWIAMDDEQFSYLSMLMLPHKPMHKNANVSSSMVQNKVQVDESAAIAESKISQIKDIFPDYGEEFLAACLEVYNQNPEEVIQRILEGTLQDDLQSTDIVHDPRSKPGATLNRNDKGKGVLVEHIAASPFSPAVVSGTVERKVVSSSTSSSSSLFGRYTRKSKADLPDQKTLNSRGYGDSAKTVILASQYEYEDEYDDSFDDLGLSVAESGSEEPESLGKSWGAQTEGPAASSKWGSRNKPQFYVKDGKNYSYKVSGSVGVANSREASLLNQSQKEMFHGLGRGGNIPQGVVKALAELKKPQEDQDESDAPSEIGGRGSPMNPRGGRRGGRGNTYRKDRAMKKHFAGLGGF</sequence>
<protein>
    <recommendedName>
        <fullName evidence="2">CUE domain-containing protein</fullName>
    </recommendedName>
</protein>
<evidence type="ECO:0000256" key="1">
    <source>
        <dbReference type="SAM" id="MobiDB-lite"/>
    </source>
</evidence>
<evidence type="ECO:0000313" key="3">
    <source>
        <dbReference type="EMBL" id="KAF6139039.1"/>
    </source>
</evidence>
<proteinExistence type="predicted"/>
<dbReference type="SUPFAM" id="SSF46934">
    <property type="entry name" value="UBA-like"/>
    <property type="match status" value="1"/>
</dbReference>
<dbReference type="PANTHER" id="PTHR21494">
    <property type="entry name" value="ACTIVATING SIGNAL COINTEGRATOR 1 COMPLEX SUBUNIT 2 ASC-1 COMPLEX SUBUNIT P100"/>
    <property type="match status" value="1"/>
</dbReference>
<comment type="caution">
    <text evidence="3">The sequence shown here is derived from an EMBL/GenBank/DDBJ whole genome shotgun (WGS) entry which is preliminary data.</text>
</comment>
<feature type="compositionally biased region" description="Low complexity" evidence="1">
    <location>
        <begin position="41"/>
        <end position="58"/>
    </location>
</feature>
<organism evidence="3 4">
    <name type="scientific">Kingdonia uniflora</name>
    <dbReference type="NCBI Taxonomy" id="39325"/>
    <lineage>
        <taxon>Eukaryota</taxon>
        <taxon>Viridiplantae</taxon>
        <taxon>Streptophyta</taxon>
        <taxon>Embryophyta</taxon>
        <taxon>Tracheophyta</taxon>
        <taxon>Spermatophyta</taxon>
        <taxon>Magnoliopsida</taxon>
        <taxon>Ranunculales</taxon>
        <taxon>Circaeasteraceae</taxon>
        <taxon>Kingdonia</taxon>
    </lineage>
</organism>
<dbReference type="PANTHER" id="PTHR21494:SF0">
    <property type="entry name" value="ACTIVATING SIGNAL COINTEGRATOR 1 COMPLEX SUBUNIT 2"/>
    <property type="match status" value="1"/>
</dbReference>
<dbReference type="InterPro" id="IPR009060">
    <property type="entry name" value="UBA-like_sf"/>
</dbReference>
<feature type="compositionally biased region" description="Low complexity" evidence="1">
    <location>
        <begin position="1"/>
        <end position="26"/>
    </location>
</feature>
<dbReference type="InterPro" id="IPR041800">
    <property type="entry name" value="ASCC2_CUE"/>
</dbReference>
<dbReference type="CDD" id="cd14364">
    <property type="entry name" value="CUE_ASCC2"/>
    <property type="match status" value="1"/>
</dbReference>
<dbReference type="AlphaFoldDB" id="A0A7J7L8Z0"/>